<dbReference type="PANTHER" id="PTHR10039:SF17">
    <property type="entry name" value="FUNGAL STAND N-TERMINAL GOODBYE DOMAIN-CONTAINING PROTEIN-RELATED"/>
    <property type="match status" value="1"/>
</dbReference>
<feature type="domain" description="Nephrocystin 3-like N-terminal" evidence="3">
    <location>
        <begin position="114"/>
        <end position="276"/>
    </location>
</feature>
<protein>
    <recommendedName>
        <fullName evidence="3">Nephrocystin 3-like N-terminal domain-containing protein</fullName>
    </recommendedName>
</protein>
<accession>A0AAD5VWA1</accession>
<dbReference type="Gene3D" id="3.40.50.300">
    <property type="entry name" value="P-loop containing nucleotide triphosphate hydrolases"/>
    <property type="match status" value="1"/>
</dbReference>
<dbReference type="AlphaFoldDB" id="A0AAD5VWA1"/>
<comment type="caution">
    <text evidence="4">The sequence shown here is derived from an EMBL/GenBank/DDBJ whole genome shotgun (WGS) entry which is preliminary data.</text>
</comment>
<evidence type="ECO:0000256" key="1">
    <source>
        <dbReference type="ARBA" id="ARBA00022737"/>
    </source>
</evidence>
<keyword evidence="5" id="KW-1185">Reference proteome</keyword>
<dbReference type="InterPro" id="IPR056884">
    <property type="entry name" value="NPHP3-like_N"/>
</dbReference>
<dbReference type="Pfam" id="PF24883">
    <property type="entry name" value="NPHP3_N"/>
    <property type="match status" value="1"/>
</dbReference>
<organism evidence="4 5">
    <name type="scientific">Leucocoprinus birnbaumii</name>
    <dbReference type="NCBI Taxonomy" id="56174"/>
    <lineage>
        <taxon>Eukaryota</taxon>
        <taxon>Fungi</taxon>
        <taxon>Dikarya</taxon>
        <taxon>Basidiomycota</taxon>
        <taxon>Agaricomycotina</taxon>
        <taxon>Agaricomycetes</taxon>
        <taxon>Agaricomycetidae</taxon>
        <taxon>Agaricales</taxon>
        <taxon>Agaricineae</taxon>
        <taxon>Agaricaceae</taxon>
        <taxon>Leucocoprinus</taxon>
    </lineage>
</organism>
<evidence type="ECO:0000256" key="2">
    <source>
        <dbReference type="SAM" id="MobiDB-lite"/>
    </source>
</evidence>
<dbReference type="InterPro" id="IPR027417">
    <property type="entry name" value="P-loop_NTPase"/>
</dbReference>
<sequence>MWYYLSNVRRYFKRRSARDVLTSAGGSTESKLPERHNRLAGGLFNNASNFVQHNPQNVDFSNAQVQQVILQTIMHGDATMERLLPYICEDASINSSARYPPPRCHEGTREKVGEKLRKWFHDPERRWKTMWLYGPAGTGKSAVAQTFAEYCEGTESLGSAYFFSRPNHRDKYETVVPTIVFQLATAIPAYRILLTRAIAADPSILSKTPQVQLRKLIIEPFTELRAQGDPITQKTLLIVLDGLDECHGLKGQLELVEMISEVNQLSLPFLWLVCSRPEPHLVYIFSKAIECDRHQLVIDADMRQDVEKFLRDGFRKMQIELLGMVDESWPPAKLFKQIVDIADGLFVLATAILGYIGNSSYATPNQRLLDFLAFMEHAHRLATDNPLEALDLLYSRILMDVPTSVMPATRRILHHCLYEMDIADFEVPTAQVLANLLCLDQHEFYNALRSLHSVLEIPSPDNAISSPLHMYHASFKDYLCSPSRAGKFFISEEEAMTEFAKSKFHWYDIILEDHVSDDEFNWRRDDRPQSIVPRLKWTSSMSSESIAQKVNYFTYRFFAGWRYLCRSFKGEMANMNRFLDAFKFQYMDLDDAQIFTYFPAFLNDLSQLGLPGTVLRTEAIYDLDKLLLENVKKKVLEMQSEDCANGMKTCLFWTDRRLDCLGRARLSCKAVAGQHLTASDCVLHASYDDTFDKETNVSEASSSDSEGYDDDDDDAFK</sequence>
<feature type="region of interest" description="Disordered" evidence="2">
    <location>
        <begin position="694"/>
        <end position="717"/>
    </location>
</feature>
<evidence type="ECO:0000259" key="3">
    <source>
        <dbReference type="Pfam" id="PF24883"/>
    </source>
</evidence>
<reference evidence="4" key="1">
    <citation type="submission" date="2022-07" db="EMBL/GenBank/DDBJ databases">
        <title>Genome Sequence of Leucocoprinus birnbaumii.</title>
        <authorList>
            <person name="Buettner E."/>
        </authorList>
    </citation>
    <scope>NUCLEOTIDE SEQUENCE</scope>
    <source>
        <strain evidence="4">VT141</strain>
    </source>
</reference>
<evidence type="ECO:0000313" key="4">
    <source>
        <dbReference type="EMBL" id="KAJ3570551.1"/>
    </source>
</evidence>
<keyword evidence="1" id="KW-0677">Repeat</keyword>
<dbReference type="SUPFAM" id="SSF52540">
    <property type="entry name" value="P-loop containing nucleoside triphosphate hydrolases"/>
    <property type="match status" value="1"/>
</dbReference>
<dbReference type="PANTHER" id="PTHR10039">
    <property type="entry name" value="AMELOGENIN"/>
    <property type="match status" value="1"/>
</dbReference>
<dbReference type="EMBL" id="JANIEX010000232">
    <property type="protein sequence ID" value="KAJ3570551.1"/>
    <property type="molecule type" value="Genomic_DNA"/>
</dbReference>
<proteinExistence type="predicted"/>
<feature type="compositionally biased region" description="Acidic residues" evidence="2">
    <location>
        <begin position="706"/>
        <end position="717"/>
    </location>
</feature>
<gene>
    <name evidence="4" type="ORF">NP233_g4337</name>
</gene>
<name>A0AAD5VWA1_9AGAR</name>
<dbReference type="Proteomes" id="UP001213000">
    <property type="component" value="Unassembled WGS sequence"/>
</dbReference>
<evidence type="ECO:0000313" key="5">
    <source>
        <dbReference type="Proteomes" id="UP001213000"/>
    </source>
</evidence>